<gene>
    <name evidence="3" type="ORF">CC78DRAFT_612336</name>
</gene>
<dbReference type="Gene3D" id="1.20.120.1630">
    <property type="match status" value="1"/>
</dbReference>
<evidence type="ECO:0000256" key="2">
    <source>
        <dbReference type="SAM" id="Phobius"/>
    </source>
</evidence>
<feature type="region of interest" description="Disordered" evidence="1">
    <location>
        <begin position="1"/>
        <end position="27"/>
    </location>
</feature>
<dbReference type="PANTHER" id="PTHR32251:SF15">
    <property type="entry name" value="3-OXO-5-ALPHA-STEROID 4-DEHYDROGENASE (DUF1295)"/>
    <property type="match status" value="1"/>
</dbReference>
<feature type="transmembrane region" description="Helical" evidence="2">
    <location>
        <begin position="155"/>
        <end position="174"/>
    </location>
</feature>
<keyword evidence="2" id="KW-0812">Transmembrane</keyword>
<keyword evidence="2" id="KW-0472">Membrane</keyword>
<keyword evidence="4" id="KW-1185">Reference proteome</keyword>
<proteinExistence type="predicted"/>
<organism evidence="3 4">
    <name type="scientific">Lojkania enalia</name>
    <dbReference type="NCBI Taxonomy" id="147567"/>
    <lineage>
        <taxon>Eukaryota</taxon>
        <taxon>Fungi</taxon>
        <taxon>Dikarya</taxon>
        <taxon>Ascomycota</taxon>
        <taxon>Pezizomycotina</taxon>
        <taxon>Dothideomycetes</taxon>
        <taxon>Pleosporomycetidae</taxon>
        <taxon>Pleosporales</taxon>
        <taxon>Pleosporales incertae sedis</taxon>
        <taxon>Lojkania</taxon>
    </lineage>
</organism>
<accession>A0A9P4NA00</accession>
<dbReference type="GO" id="GO:0016020">
    <property type="term" value="C:membrane"/>
    <property type="evidence" value="ECO:0007669"/>
    <property type="project" value="TreeGrafter"/>
</dbReference>
<evidence type="ECO:0008006" key="5">
    <source>
        <dbReference type="Google" id="ProtNLM"/>
    </source>
</evidence>
<feature type="compositionally biased region" description="Basic and acidic residues" evidence="1">
    <location>
        <begin position="10"/>
        <end position="22"/>
    </location>
</feature>
<evidence type="ECO:0000256" key="1">
    <source>
        <dbReference type="SAM" id="MobiDB-lite"/>
    </source>
</evidence>
<evidence type="ECO:0000313" key="3">
    <source>
        <dbReference type="EMBL" id="KAF2269341.1"/>
    </source>
</evidence>
<keyword evidence="2" id="KW-1133">Transmembrane helix</keyword>
<protein>
    <recommendedName>
        <fullName evidence="5">Steroid 5-alpha reductase C-terminal domain-containing protein</fullName>
    </recommendedName>
</protein>
<sequence length="255" mass="27672">MDGRPNANDPRCEASKKRDLISRGDNTPTPGGKALFVILRSLDPLLQYSILAHGTGTPLLHRLGLRTLPPGLPTNTSISFIDGLGLSPYRLVLLGMAVGSAVKQNIWVMALSGEPMDVRNAVSISAFNTVVNGLNQYAFLLSATSASTESNFPQYPLIVGSALYVTGILAELIAEAQRKRFKADPKNKGKPYTGGLWSLARHINYGAYTIWRAGYATAAGGWIFGAIIGSMFFSDFATRAVPILNKYCEKRYRED</sequence>
<dbReference type="Pfam" id="PF06966">
    <property type="entry name" value="DUF1295"/>
    <property type="match status" value="1"/>
</dbReference>
<comment type="caution">
    <text evidence="3">The sequence shown here is derived from an EMBL/GenBank/DDBJ whole genome shotgun (WGS) entry which is preliminary data.</text>
</comment>
<dbReference type="Proteomes" id="UP000800093">
    <property type="component" value="Unassembled WGS sequence"/>
</dbReference>
<reference evidence="4" key="1">
    <citation type="journal article" date="2020" name="Stud. Mycol.">
        <title>101 Dothideomycetes genomes: A test case for predicting lifestyles and emergence of pathogens.</title>
        <authorList>
            <person name="Haridas S."/>
            <person name="Albert R."/>
            <person name="Binder M."/>
            <person name="Bloem J."/>
            <person name="LaButti K."/>
            <person name="Salamov A."/>
            <person name="Andreopoulos B."/>
            <person name="Baker S."/>
            <person name="Barry K."/>
            <person name="Bills G."/>
            <person name="Bluhm B."/>
            <person name="Cannon C."/>
            <person name="Castanera R."/>
            <person name="Culley D."/>
            <person name="Daum C."/>
            <person name="Ezra D."/>
            <person name="Gonzalez J."/>
            <person name="Henrissat B."/>
            <person name="Kuo A."/>
            <person name="Liang C."/>
            <person name="Lipzen A."/>
            <person name="Lutzoni F."/>
            <person name="Magnuson J."/>
            <person name="Mondo S."/>
            <person name="Nolan M."/>
            <person name="Ohm R."/>
            <person name="Pangilinan J."/>
            <person name="Park H.-J."/>
            <person name="Ramirez L."/>
            <person name="Alfaro M."/>
            <person name="Sun H."/>
            <person name="Tritt A."/>
            <person name="Yoshinaga Y."/>
            <person name="Zwiers L.-H."/>
            <person name="Turgeon B."/>
            <person name="Goodwin S."/>
            <person name="Spatafora J."/>
            <person name="Crous P."/>
            <person name="Grigoriev I."/>
        </authorList>
    </citation>
    <scope>NUCLEOTIDE SEQUENCE [LARGE SCALE GENOMIC DNA]</scope>
    <source>
        <strain evidence="4">CBS 304.66</strain>
    </source>
</reference>
<dbReference type="InterPro" id="IPR010721">
    <property type="entry name" value="UstE-like"/>
</dbReference>
<dbReference type="PANTHER" id="PTHR32251">
    <property type="entry name" value="3-OXO-5-ALPHA-STEROID 4-DEHYDROGENASE"/>
    <property type="match status" value="1"/>
</dbReference>
<dbReference type="AlphaFoldDB" id="A0A9P4NA00"/>
<evidence type="ECO:0000313" key="4">
    <source>
        <dbReference type="Proteomes" id="UP000800093"/>
    </source>
</evidence>
<dbReference type="EMBL" id="ML986582">
    <property type="protein sequence ID" value="KAF2269341.1"/>
    <property type="molecule type" value="Genomic_DNA"/>
</dbReference>
<name>A0A9P4NA00_9PLEO</name>
<dbReference type="OrthoDB" id="67965at2759"/>